<dbReference type="EMBL" id="JADCNM010000010">
    <property type="protein sequence ID" value="KAG0465213.1"/>
    <property type="molecule type" value="Genomic_DNA"/>
</dbReference>
<proteinExistence type="predicted"/>
<dbReference type="OrthoDB" id="1898655at2759"/>
<dbReference type="PANTHER" id="PTHR31390">
    <property type="entry name" value="EXPRESSED PROTEIN"/>
    <property type="match status" value="1"/>
</dbReference>
<evidence type="ECO:0000256" key="1">
    <source>
        <dbReference type="SAM" id="MobiDB-lite"/>
    </source>
</evidence>
<dbReference type="AlphaFoldDB" id="A0A835QA68"/>
<protein>
    <submittedName>
        <fullName evidence="2">Uncharacterized protein</fullName>
    </submittedName>
</protein>
<dbReference type="PANTHER" id="PTHR31390:SF12">
    <property type="entry name" value="PUTATIVE (DUF3527)-RELATED"/>
    <property type="match status" value="1"/>
</dbReference>
<feature type="compositionally biased region" description="Polar residues" evidence="1">
    <location>
        <begin position="162"/>
        <end position="189"/>
    </location>
</feature>
<accession>A0A835QA68</accession>
<evidence type="ECO:0000313" key="3">
    <source>
        <dbReference type="Proteomes" id="UP000639772"/>
    </source>
</evidence>
<organism evidence="2 3">
    <name type="scientific">Vanilla planifolia</name>
    <name type="common">Vanilla</name>
    <dbReference type="NCBI Taxonomy" id="51239"/>
    <lineage>
        <taxon>Eukaryota</taxon>
        <taxon>Viridiplantae</taxon>
        <taxon>Streptophyta</taxon>
        <taxon>Embryophyta</taxon>
        <taxon>Tracheophyta</taxon>
        <taxon>Spermatophyta</taxon>
        <taxon>Magnoliopsida</taxon>
        <taxon>Liliopsida</taxon>
        <taxon>Asparagales</taxon>
        <taxon>Orchidaceae</taxon>
        <taxon>Vanilloideae</taxon>
        <taxon>Vanilleae</taxon>
        <taxon>Vanilla</taxon>
    </lineage>
</organism>
<dbReference type="Proteomes" id="UP000639772">
    <property type="component" value="Chromosome 10"/>
</dbReference>
<comment type="caution">
    <text evidence="2">The sequence shown here is derived from an EMBL/GenBank/DDBJ whole genome shotgun (WGS) entry which is preliminary data.</text>
</comment>
<reference evidence="2 3" key="1">
    <citation type="journal article" date="2020" name="Nat. Food">
        <title>A phased Vanilla planifolia genome enables genetic improvement of flavour and production.</title>
        <authorList>
            <person name="Hasing T."/>
            <person name="Tang H."/>
            <person name="Brym M."/>
            <person name="Khazi F."/>
            <person name="Huang T."/>
            <person name="Chambers A.H."/>
        </authorList>
    </citation>
    <scope>NUCLEOTIDE SEQUENCE [LARGE SCALE GENOMIC DNA]</scope>
    <source>
        <tissue evidence="2">Leaf</tissue>
    </source>
</reference>
<dbReference type="InterPro" id="IPR021916">
    <property type="entry name" value="DUF3527"/>
</dbReference>
<name>A0A835QA68_VANPL</name>
<feature type="region of interest" description="Disordered" evidence="1">
    <location>
        <begin position="426"/>
        <end position="484"/>
    </location>
</feature>
<feature type="compositionally biased region" description="Basic and acidic residues" evidence="1">
    <location>
        <begin position="426"/>
        <end position="436"/>
    </location>
</feature>
<dbReference type="Pfam" id="PF12043">
    <property type="entry name" value="DUF3527"/>
    <property type="match status" value="2"/>
</dbReference>
<sequence length="882" mass="97255">MHPNLQAEAVIDGEFARLKCETPAKIVSHPPSKFLVEKLAAPRARRALFVDEAKILRYRKPSGKPGSNDSETFREVEVGVSQLSSINCQKPWPSRKGAGSEELVKYMSSVPCYLQRTEKEENVQGKALNFGVIDFRRLEKWTSIQKMDQRNAVPSASYKAGPSSSFPKLSSGRSGTMSPVGRNQISSSVGHPDRSSKTVKTNMIEERSQIFSSPPISRTSSKGTLIKSNNEKCNKCPHVLRTSMKAEEDCPSQGKKSKMYNLQTCDAAQLADGQLERNCMEVGVAVDHPQGDNRISTGNLTSQLVSKKTLDVQNSFSGKPSQRGSQNIIVPYNIPHQHPRPAVIQSEVTDMGTAALLIKSEAFTHQTIAKDARSGYNDKQPMHRIDNVVEHSSVQKVESISKGKYECSIKIPSEAGLKWLNRSSSLHEDSLSHQPKETNGSDNVDEKGRSNSRGRVSPLRRMLDPLFKPKHGGNSRSMASSPIDHAQKQCNDNMISNGNQSNSLNAMHKTSDAEVCSSCSLVSSCSTVLLQDDRYDARMRQALLKLAWKNGQPLFMFSTTDHSVLVGSVRRTGNLVKDDLVAVYTIFTAEESKKKGGVWIGQSRNKKSNLLYDVVGQLQVSCSKLSCCDSNKFVTSKEYVLVGDKVSSQACLDPCSNELAAIIVKAAYETVNDCFYEALCRDPDCDKFENRCSSFHANGLQIVQYPENSNTNTITAILPSGIHGFSDTGKPSSIIERWKSGGSCDCGGWDEGCWLSVLADRLQESKAAPAPVQECSITDENRRMELFIQGGKKENKHSFSMIAFKEGLYTVEFSPSISSLQAFAICIATLHSRIPIHSLSVNHENLRDYPYDGCPWMNNRHNNGVPTSYVEHHPPLSPVGRA</sequence>
<feature type="region of interest" description="Disordered" evidence="1">
    <location>
        <begin position="149"/>
        <end position="198"/>
    </location>
</feature>
<evidence type="ECO:0000313" key="2">
    <source>
        <dbReference type="EMBL" id="KAG0465213.1"/>
    </source>
</evidence>
<gene>
    <name evidence="2" type="ORF">HPP92_019377</name>
</gene>